<gene>
    <name evidence="1" type="ORF">QJS64_19435</name>
</gene>
<name>A0ABY8R735_PARBF</name>
<accession>A0ABY8R735</accession>
<proteinExistence type="predicted"/>
<reference evidence="1 2" key="1">
    <citation type="submission" date="2023-04" db="EMBL/GenBank/DDBJ databases">
        <title>Bacteria Genome Submission.</title>
        <authorList>
            <person name="Isaac P."/>
        </authorList>
    </citation>
    <scope>NUCLEOTIDE SEQUENCE [LARGE SCALE GENOMIC DNA]</scope>
    <source>
        <strain evidence="1 2">SampleS7P1</strain>
        <plasmid evidence="1 2">unnamed1</plasmid>
    </source>
</reference>
<organism evidence="1 2">
    <name type="scientific">Paraclostridium bifermentans</name>
    <name type="common">Clostridium bifermentans</name>
    <dbReference type="NCBI Taxonomy" id="1490"/>
    <lineage>
        <taxon>Bacteria</taxon>
        <taxon>Bacillati</taxon>
        <taxon>Bacillota</taxon>
        <taxon>Clostridia</taxon>
        <taxon>Peptostreptococcales</taxon>
        <taxon>Peptostreptococcaceae</taxon>
        <taxon>Paraclostridium</taxon>
    </lineage>
</organism>
<dbReference type="Proteomes" id="UP001239169">
    <property type="component" value="Plasmid unnamed1"/>
</dbReference>
<evidence type="ECO:0000313" key="1">
    <source>
        <dbReference type="EMBL" id="WGX77381.1"/>
    </source>
</evidence>
<keyword evidence="1" id="KW-0614">Plasmid</keyword>
<protein>
    <submittedName>
        <fullName evidence="1">Uncharacterized protein</fullName>
    </submittedName>
</protein>
<sequence length="338" mass="38028">MLIWSEGKINGQASYLWFSQTQLEKGHEATARRENSAEIYSNITRIDGRGMTITHRSGSRSEFTHEAIDFFSPNGRRTLRIKDGGLNFHTFNNPAEMVGFIKSSYLTGSDYNGVTLSTYGYGDYLALGLSESMDENGWSSNPSILITAHGNIPNREQAGTWFVNRPVFLQTRTYLRGLLDVDPGSHISLYANSSTPHQIFNNNSNHLIIAGDNRLGLGIRNGEGSRTGIVIIEDGGAVNKCTIDSYANWNFQNYTMYNMNIARSLQAQSFALRARVKDINESYSMTSMTDGDIRFACRQPEHIINKTLIVELPQIFSENIELDYHINISKLSWEIIEL</sequence>
<evidence type="ECO:0000313" key="2">
    <source>
        <dbReference type="Proteomes" id="UP001239169"/>
    </source>
</evidence>
<dbReference type="EMBL" id="CP124686">
    <property type="protein sequence ID" value="WGX77381.1"/>
    <property type="molecule type" value="Genomic_DNA"/>
</dbReference>
<keyword evidence="2" id="KW-1185">Reference proteome</keyword>
<geneLocation type="plasmid" evidence="1 2">
    <name>unnamed1</name>
</geneLocation>